<dbReference type="InterPro" id="IPR021782">
    <property type="entry name" value="DUF3347"/>
</dbReference>
<sequence>MSQAPEDDLIIFNTPQEFQKDLENFHKAYLDISTDLSKDKFDRLKLQREAMEAALATIDPSLLAVGARDPWIKSSRLIELKMKHLSNSASLDQARVRFKVLSLLMIKAIEQFGSHLPIKHAYCPMAFDNAGAPWLQLGEAVANPYFGSGMYSCGEIKKSYGPVSSPTQKAPELDHSKHMNHKKNESTVIDHSQHEKHQSVNLSDNAELLLQDYLKMQQAFSHDKKPDGPLVESLSNSLQKLSENHKLITAELIKSIAHMHHKDIESARSDFEKISLVMITMAEAGTFKSPLNQAYCPMAFENKGASWLQLANKIENPYFGSMMFRCGSVKKSFKGSEK</sequence>
<evidence type="ECO:0000259" key="1">
    <source>
        <dbReference type="Pfam" id="PF11827"/>
    </source>
</evidence>
<feature type="domain" description="DUF3347" evidence="1">
    <location>
        <begin position="28"/>
        <end position="114"/>
    </location>
</feature>
<organism evidence="2 3">
    <name type="scientific">Lentisphaera profundi</name>
    <dbReference type="NCBI Taxonomy" id="1658616"/>
    <lineage>
        <taxon>Bacteria</taxon>
        <taxon>Pseudomonadati</taxon>
        <taxon>Lentisphaerota</taxon>
        <taxon>Lentisphaeria</taxon>
        <taxon>Lentisphaerales</taxon>
        <taxon>Lentisphaeraceae</taxon>
        <taxon>Lentisphaera</taxon>
    </lineage>
</organism>
<evidence type="ECO:0000313" key="3">
    <source>
        <dbReference type="Proteomes" id="UP001214250"/>
    </source>
</evidence>
<dbReference type="Proteomes" id="UP001214250">
    <property type="component" value="Chromosome 1"/>
</dbReference>
<gene>
    <name evidence="2" type="ORF">PQO03_06395</name>
</gene>
<reference evidence="2 3" key="1">
    <citation type="submission" date="2023-02" db="EMBL/GenBank/DDBJ databases">
        <title>Genome sequence of Lentisphaera profundi SAORIC-696.</title>
        <authorList>
            <person name="Kim e."/>
            <person name="Cho J.-C."/>
            <person name="Choi A."/>
            <person name="Kang I."/>
        </authorList>
    </citation>
    <scope>NUCLEOTIDE SEQUENCE [LARGE SCALE GENOMIC DNA]</scope>
    <source>
        <strain evidence="2 3">SAORIC-696</strain>
    </source>
</reference>
<protein>
    <submittedName>
        <fullName evidence="2">DUF3347 domain-containing protein</fullName>
    </submittedName>
</protein>
<proteinExistence type="predicted"/>
<dbReference type="Pfam" id="PF11827">
    <property type="entry name" value="DUF3347"/>
    <property type="match status" value="1"/>
</dbReference>
<name>A0ABY7VTB5_9BACT</name>
<accession>A0ABY7VTB5</accession>
<keyword evidence="3" id="KW-1185">Reference proteome</keyword>
<dbReference type="EMBL" id="CP117811">
    <property type="protein sequence ID" value="WDE97443.1"/>
    <property type="molecule type" value="Genomic_DNA"/>
</dbReference>
<evidence type="ECO:0000313" key="2">
    <source>
        <dbReference type="EMBL" id="WDE97443.1"/>
    </source>
</evidence>